<feature type="region of interest" description="Disordered" evidence="1">
    <location>
        <begin position="309"/>
        <end position="390"/>
    </location>
</feature>
<keyword evidence="2" id="KW-0812">Transmembrane</keyword>
<organism evidence="4 5">
    <name type="scientific">Lachancea meyersii CBS 8951</name>
    <dbReference type="NCBI Taxonomy" id="1266667"/>
    <lineage>
        <taxon>Eukaryota</taxon>
        <taxon>Fungi</taxon>
        <taxon>Dikarya</taxon>
        <taxon>Ascomycota</taxon>
        <taxon>Saccharomycotina</taxon>
        <taxon>Saccharomycetes</taxon>
        <taxon>Saccharomycetales</taxon>
        <taxon>Saccharomycetaceae</taxon>
        <taxon>Lachancea</taxon>
    </lineage>
</organism>
<feature type="domain" description="Membrane anchor Opy2 N-terminal" evidence="3">
    <location>
        <begin position="67"/>
        <end position="100"/>
    </location>
</feature>
<evidence type="ECO:0000313" key="5">
    <source>
        <dbReference type="Proteomes" id="UP000191144"/>
    </source>
</evidence>
<accession>A0A1G4JI72</accession>
<feature type="compositionally biased region" description="Basic and acidic residues" evidence="1">
    <location>
        <begin position="329"/>
        <end position="346"/>
    </location>
</feature>
<gene>
    <name evidence="4" type="ORF">LAME_0E06722G</name>
</gene>
<proteinExistence type="predicted"/>
<keyword evidence="5" id="KW-1185">Reference proteome</keyword>
<feature type="compositionally biased region" description="Acidic residues" evidence="1">
    <location>
        <begin position="265"/>
        <end position="277"/>
    </location>
</feature>
<dbReference type="InterPro" id="IPR018571">
    <property type="entry name" value="Membrane_anchor_Opy2_N"/>
</dbReference>
<evidence type="ECO:0000259" key="3">
    <source>
        <dbReference type="Pfam" id="PF09463"/>
    </source>
</evidence>
<evidence type="ECO:0000256" key="2">
    <source>
        <dbReference type="SAM" id="Phobius"/>
    </source>
</evidence>
<feature type="transmembrane region" description="Helical" evidence="2">
    <location>
        <begin position="134"/>
        <end position="158"/>
    </location>
</feature>
<sequence length="390" mass="41357">MSLEMSTMLRPTKTLGLWIWDEQLAKRDTSSSGTATSVSESSSASSSASSSENSSASATATSSGSGCVTCPSTPACPVCPDDEQCALSIQQCDQCPQTYCAKKNGSLGSVSSSSAAANATTTSVSGSKSNSARIGGIVGGVIGGVGLVVILLLLYLYAKYWRKNRTRNKDVLVAREEYAGDFDESAGGHQSDLQTQGRGSLYIPRNRSSAATQITKASNILPIAYIPGVTAGGRSQNKLPPLPRHLLRNGDTRSHITLGSSILGGDDDNDLEVEAPTEGESPIILEKPDANGSRENLTTAIRARPKLVQINEEDDEETEEKEGDFGVQDPEHSTSGLHRENEKDRWVTTAIIPSSGESSRQEDIHGEEHELSDQEGDDDDGSFILDVGME</sequence>
<reference evidence="5" key="1">
    <citation type="submission" date="2016-03" db="EMBL/GenBank/DDBJ databases">
        <authorList>
            <person name="Devillers Hugo."/>
        </authorList>
    </citation>
    <scope>NUCLEOTIDE SEQUENCE [LARGE SCALE GENOMIC DNA]</scope>
</reference>
<evidence type="ECO:0000256" key="1">
    <source>
        <dbReference type="SAM" id="MobiDB-lite"/>
    </source>
</evidence>
<keyword evidence="2" id="KW-0472">Membrane</keyword>
<dbReference type="OrthoDB" id="2402916at2759"/>
<keyword evidence="2" id="KW-1133">Transmembrane helix</keyword>
<feature type="region of interest" description="Disordered" evidence="1">
    <location>
        <begin position="257"/>
        <end position="295"/>
    </location>
</feature>
<dbReference type="AlphaFoldDB" id="A0A1G4JI72"/>
<evidence type="ECO:0000313" key="4">
    <source>
        <dbReference type="EMBL" id="SCU90030.1"/>
    </source>
</evidence>
<dbReference type="Proteomes" id="UP000191144">
    <property type="component" value="Chromosome E"/>
</dbReference>
<feature type="compositionally biased region" description="Acidic residues" evidence="1">
    <location>
        <begin position="311"/>
        <end position="322"/>
    </location>
</feature>
<name>A0A1G4JI72_9SACH</name>
<dbReference type="EMBL" id="LT598481">
    <property type="protein sequence ID" value="SCU90030.1"/>
    <property type="molecule type" value="Genomic_DNA"/>
</dbReference>
<feature type="region of interest" description="Disordered" evidence="1">
    <location>
        <begin position="232"/>
        <end position="251"/>
    </location>
</feature>
<feature type="region of interest" description="Disordered" evidence="1">
    <location>
        <begin position="28"/>
        <end position="55"/>
    </location>
</feature>
<feature type="compositionally biased region" description="Basic and acidic residues" evidence="1">
    <location>
        <begin position="359"/>
        <end position="372"/>
    </location>
</feature>
<dbReference type="Pfam" id="PF09463">
    <property type="entry name" value="Opy2"/>
    <property type="match status" value="1"/>
</dbReference>
<feature type="compositionally biased region" description="Low complexity" evidence="1">
    <location>
        <begin position="30"/>
        <end position="55"/>
    </location>
</feature>
<protein>
    <submittedName>
        <fullName evidence="4">LAME_0E06722g1_1</fullName>
    </submittedName>
</protein>